<dbReference type="RefSeq" id="WP_377603975.1">
    <property type="nucleotide sequence ID" value="NZ_JBHUME010000009.1"/>
</dbReference>
<feature type="domain" description="M23ase beta-sheet core" evidence="3">
    <location>
        <begin position="233"/>
        <end position="327"/>
    </location>
</feature>
<dbReference type="InterPro" id="IPR016047">
    <property type="entry name" value="M23ase_b-sheet_dom"/>
</dbReference>
<evidence type="ECO:0000256" key="1">
    <source>
        <dbReference type="SAM" id="Coils"/>
    </source>
</evidence>
<dbReference type="InterPro" id="IPR050570">
    <property type="entry name" value="Cell_wall_metabolism_enzyme"/>
</dbReference>
<keyword evidence="5" id="KW-1185">Reference proteome</keyword>
<sequence>MCRIRSGKHKLTFLVIPEPERPVLQIRLSKRLLILLPLLTIGVLIYVYLSLHFTARRTEGQLQSKLTKQSRSFVETIRHKDEDIKRLQNEVKELSEKAEQVGRQVSRLQDLEAEINGFLGKDSTVDPNVTSGIGSEEPAAYSSMERSASGGLYYPQAAEDTGVSDTADAASEGYSTYSVQLGSLEQSLSDTLEEARRAKKELAVTPTFWPTRSIIVTSRFGYRSDPFTGRPSLHKGLDIAGDTGDPVYAAADGTVTLSDADGQHGQYLEVRHTGTLSTRYLHLSRRLAKTGDQVHKGELIGRLGSTGRSTGAHLHFEVVRRGKEVNPQKYLHSKGEDEAYVRQEED</sequence>
<proteinExistence type="predicted"/>
<dbReference type="PANTHER" id="PTHR21666:SF291">
    <property type="entry name" value="STAGE II SPORULATION PROTEIN Q"/>
    <property type="match status" value="1"/>
</dbReference>
<organism evidence="4 5">
    <name type="scientific">Paenibacillus gansuensis</name>
    <dbReference type="NCBI Taxonomy" id="306542"/>
    <lineage>
        <taxon>Bacteria</taxon>
        <taxon>Bacillati</taxon>
        <taxon>Bacillota</taxon>
        <taxon>Bacilli</taxon>
        <taxon>Bacillales</taxon>
        <taxon>Paenibacillaceae</taxon>
        <taxon>Paenibacillus</taxon>
    </lineage>
</organism>
<keyword evidence="2" id="KW-1133">Transmembrane helix</keyword>
<dbReference type="Gene3D" id="2.70.70.10">
    <property type="entry name" value="Glucose Permease (Domain IIA)"/>
    <property type="match status" value="1"/>
</dbReference>
<dbReference type="Pfam" id="PF01551">
    <property type="entry name" value="Peptidase_M23"/>
    <property type="match status" value="1"/>
</dbReference>
<dbReference type="PANTHER" id="PTHR21666">
    <property type="entry name" value="PEPTIDASE-RELATED"/>
    <property type="match status" value="1"/>
</dbReference>
<comment type="caution">
    <text evidence="4">The sequence shown here is derived from an EMBL/GenBank/DDBJ whole genome shotgun (WGS) entry which is preliminary data.</text>
</comment>
<name>A0ABW5PFV1_9BACL</name>
<keyword evidence="1" id="KW-0175">Coiled coil</keyword>
<feature type="coiled-coil region" evidence="1">
    <location>
        <begin position="77"/>
        <end position="114"/>
    </location>
</feature>
<feature type="transmembrane region" description="Helical" evidence="2">
    <location>
        <begin position="32"/>
        <end position="51"/>
    </location>
</feature>
<keyword evidence="2" id="KW-0472">Membrane</keyword>
<dbReference type="CDD" id="cd12797">
    <property type="entry name" value="M23_peptidase"/>
    <property type="match status" value="1"/>
</dbReference>
<evidence type="ECO:0000313" key="5">
    <source>
        <dbReference type="Proteomes" id="UP001597541"/>
    </source>
</evidence>
<dbReference type="InterPro" id="IPR011055">
    <property type="entry name" value="Dup_hybrid_motif"/>
</dbReference>
<gene>
    <name evidence="4" type="ORF">ACFSUF_15390</name>
</gene>
<dbReference type="SUPFAM" id="SSF51261">
    <property type="entry name" value="Duplicated hybrid motif"/>
    <property type="match status" value="1"/>
</dbReference>
<dbReference type="Proteomes" id="UP001597541">
    <property type="component" value="Unassembled WGS sequence"/>
</dbReference>
<protein>
    <submittedName>
        <fullName evidence="4">Peptidoglycan DD-metalloendopeptidase family protein</fullName>
    </submittedName>
</protein>
<evidence type="ECO:0000259" key="3">
    <source>
        <dbReference type="Pfam" id="PF01551"/>
    </source>
</evidence>
<accession>A0ABW5PFV1</accession>
<evidence type="ECO:0000313" key="4">
    <source>
        <dbReference type="EMBL" id="MFD2613799.1"/>
    </source>
</evidence>
<reference evidence="5" key="1">
    <citation type="journal article" date="2019" name="Int. J. Syst. Evol. Microbiol.">
        <title>The Global Catalogue of Microorganisms (GCM) 10K type strain sequencing project: providing services to taxonomists for standard genome sequencing and annotation.</title>
        <authorList>
            <consortium name="The Broad Institute Genomics Platform"/>
            <consortium name="The Broad Institute Genome Sequencing Center for Infectious Disease"/>
            <person name="Wu L."/>
            <person name="Ma J."/>
        </authorList>
    </citation>
    <scope>NUCLEOTIDE SEQUENCE [LARGE SCALE GENOMIC DNA]</scope>
    <source>
        <strain evidence="5">KCTC 3950</strain>
    </source>
</reference>
<keyword evidence="2" id="KW-0812">Transmembrane</keyword>
<evidence type="ECO:0000256" key="2">
    <source>
        <dbReference type="SAM" id="Phobius"/>
    </source>
</evidence>
<dbReference type="EMBL" id="JBHUME010000009">
    <property type="protein sequence ID" value="MFD2613799.1"/>
    <property type="molecule type" value="Genomic_DNA"/>
</dbReference>